<comment type="caution">
    <text evidence="2">The sequence shown here is derived from an EMBL/GenBank/DDBJ whole genome shotgun (WGS) entry which is preliminary data.</text>
</comment>
<dbReference type="SUPFAM" id="SSF51445">
    <property type="entry name" value="(Trans)glycosidases"/>
    <property type="match status" value="1"/>
</dbReference>
<dbReference type="InterPro" id="IPR011583">
    <property type="entry name" value="Chitinase_II/V-like_cat"/>
</dbReference>
<dbReference type="GO" id="GO:0005975">
    <property type="term" value="P:carbohydrate metabolic process"/>
    <property type="evidence" value="ECO:0007669"/>
    <property type="project" value="InterPro"/>
</dbReference>
<dbReference type="GO" id="GO:0016787">
    <property type="term" value="F:hydrolase activity"/>
    <property type="evidence" value="ECO:0007669"/>
    <property type="project" value="UniProtKB-KW"/>
</dbReference>
<dbReference type="SMART" id="SM00636">
    <property type="entry name" value="Glyco_18"/>
    <property type="match status" value="1"/>
</dbReference>
<dbReference type="EMBL" id="DWZA01000077">
    <property type="protein sequence ID" value="HJA71673.1"/>
    <property type="molecule type" value="Genomic_DNA"/>
</dbReference>
<gene>
    <name evidence="2" type="ORF">IAA07_08885</name>
</gene>
<dbReference type="GO" id="GO:0008061">
    <property type="term" value="F:chitin binding"/>
    <property type="evidence" value="ECO:0007669"/>
    <property type="project" value="InterPro"/>
</dbReference>
<protein>
    <submittedName>
        <fullName evidence="2">Glycoside hydrolase</fullName>
    </submittedName>
</protein>
<dbReference type="Gene3D" id="2.30.30.40">
    <property type="entry name" value="SH3 Domains"/>
    <property type="match status" value="1"/>
</dbReference>
<evidence type="ECO:0000259" key="1">
    <source>
        <dbReference type="PROSITE" id="PS51910"/>
    </source>
</evidence>
<dbReference type="InterPro" id="IPR029070">
    <property type="entry name" value="Chitinase_insertion_sf"/>
</dbReference>
<dbReference type="Pfam" id="PF00704">
    <property type="entry name" value="Glyco_hydro_18"/>
    <property type="match status" value="1"/>
</dbReference>
<dbReference type="InterPro" id="IPR001223">
    <property type="entry name" value="Glyco_hydro18_cat"/>
</dbReference>
<reference evidence="2" key="1">
    <citation type="journal article" date="2021" name="PeerJ">
        <title>Extensive microbial diversity within the chicken gut microbiome revealed by metagenomics and culture.</title>
        <authorList>
            <person name="Gilroy R."/>
            <person name="Ravi A."/>
            <person name="Getino M."/>
            <person name="Pursley I."/>
            <person name="Horton D.L."/>
            <person name="Alikhan N.F."/>
            <person name="Baker D."/>
            <person name="Gharbi K."/>
            <person name="Hall N."/>
            <person name="Watson M."/>
            <person name="Adriaenssens E.M."/>
            <person name="Foster-Nyarko E."/>
            <person name="Jarju S."/>
            <person name="Secka A."/>
            <person name="Antonio M."/>
            <person name="Oren A."/>
            <person name="Chaudhuri R.R."/>
            <person name="La Ragione R."/>
            <person name="Hildebrand F."/>
            <person name="Pallen M.J."/>
        </authorList>
    </citation>
    <scope>NUCLEOTIDE SEQUENCE</scope>
    <source>
        <strain evidence="2">CHK178-16964</strain>
    </source>
</reference>
<dbReference type="InterPro" id="IPR017853">
    <property type="entry name" value="GH"/>
</dbReference>
<feature type="domain" description="GH18" evidence="1">
    <location>
        <begin position="243"/>
        <end position="549"/>
    </location>
</feature>
<dbReference type="Gene3D" id="3.20.20.80">
    <property type="entry name" value="Glycosidases"/>
    <property type="match status" value="1"/>
</dbReference>
<evidence type="ECO:0000313" key="2">
    <source>
        <dbReference type="EMBL" id="HJA71673.1"/>
    </source>
</evidence>
<sequence>MKKLLHTLLGICLVIVIGAAAAGGVILYQKYSPSKERADVNELFGVSGDDTAIILNEELQDDTGLYIDGQFYLPVTWVNDYINDRFYWDHNEKRLVYALPDTIVYADADTEGNGGKLLYEMEDDVYLSLGLISNYTDIRSEVYNDEDLKRVFLWNTWEAEQTASVKRAGQIRTGAWVKEPVVADVEKGCGVKILAQEDKWSYVQTDTGYLGYIQTRKLTKAEEVQPASSFEAPVYESQSLGEPVCLAWHQVTAQAANKNLAELLDNTKGINVVSPTWFSLTDNEGNFSSLASHDYVEEAHSRGIQVWALLDNFSGDVQSEILLATTSTRKKLIQSLIDEIKEYDIDGLNLDFESLKESAAPHYIQFIRELSISCRKEGIILSVDNYVPSIYTEFYNRKEQGIVADYVIIMGYDEHHAGGEMGSVASLPFVENGIKDTLALVPKEKVINAVPFYTRIWKVSDGETTSSAKGITAAKNWIEENNVSLEWDDELGQYYGSMTDEDGNSWYVWMEEERSLELKASLCDKYQLAGIACWKLGLDPEYIWDVIDQ</sequence>
<accession>A0A9D2HJX6</accession>
<keyword evidence="2" id="KW-0378">Hydrolase</keyword>
<dbReference type="PROSITE" id="PS51910">
    <property type="entry name" value="GH18_2"/>
    <property type="match status" value="1"/>
</dbReference>
<dbReference type="Gene3D" id="3.10.50.10">
    <property type="match status" value="1"/>
</dbReference>
<dbReference type="AlphaFoldDB" id="A0A9D2HJX6"/>
<dbReference type="PANTHER" id="PTHR46066:SF2">
    <property type="entry name" value="CHITINASE DOMAIN-CONTAINING PROTEIN 1"/>
    <property type="match status" value="1"/>
</dbReference>
<name>A0A9D2HJX6_9FIRM</name>
<evidence type="ECO:0000313" key="3">
    <source>
        <dbReference type="Proteomes" id="UP000823900"/>
    </source>
</evidence>
<dbReference type="PANTHER" id="PTHR46066">
    <property type="entry name" value="CHITINASE DOMAIN-CONTAINING PROTEIN 1 FAMILY MEMBER"/>
    <property type="match status" value="1"/>
</dbReference>
<dbReference type="Proteomes" id="UP000823900">
    <property type="component" value="Unassembled WGS sequence"/>
</dbReference>
<reference evidence="2" key="2">
    <citation type="submission" date="2021-04" db="EMBL/GenBank/DDBJ databases">
        <authorList>
            <person name="Gilroy R."/>
        </authorList>
    </citation>
    <scope>NUCLEOTIDE SEQUENCE</scope>
    <source>
        <strain evidence="2">CHK178-16964</strain>
    </source>
</reference>
<organism evidence="2 3">
    <name type="scientific">Candidatus Lachnoclostridium stercoravium</name>
    <dbReference type="NCBI Taxonomy" id="2838633"/>
    <lineage>
        <taxon>Bacteria</taxon>
        <taxon>Bacillati</taxon>
        <taxon>Bacillota</taxon>
        <taxon>Clostridia</taxon>
        <taxon>Lachnospirales</taxon>
        <taxon>Lachnospiraceae</taxon>
    </lineage>
</organism>
<proteinExistence type="predicted"/>